<evidence type="ECO:0000313" key="4">
    <source>
        <dbReference type="Proteomes" id="UP000284841"/>
    </source>
</evidence>
<feature type="domain" description="Purine catabolism PurC-like" evidence="1">
    <location>
        <begin position="9"/>
        <end position="133"/>
    </location>
</feature>
<dbReference type="PANTHER" id="PTHR33744">
    <property type="entry name" value="CARBOHYDRATE DIACID REGULATOR"/>
    <property type="match status" value="1"/>
</dbReference>
<dbReference type="InterPro" id="IPR051448">
    <property type="entry name" value="CdaR-like_regulators"/>
</dbReference>
<evidence type="ECO:0008006" key="5">
    <source>
        <dbReference type="Google" id="ProtNLM"/>
    </source>
</evidence>
<reference evidence="3 4" key="1">
    <citation type="submission" date="2018-08" db="EMBL/GenBank/DDBJ databases">
        <title>A genome reference for cultivated species of the human gut microbiota.</title>
        <authorList>
            <person name="Zou Y."/>
            <person name="Xue W."/>
            <person name="Luo G."/>
        </authorList>
    </citation>
    <scope>NUCLEOTIDE SEQUENCE [LARGE SCALE GENOMIC DNA]</scope>
    <source>
        <strain evidence="3 4">AM07-24</strain>
    </source>
</reference>
<organism evidence="3 4">
    <name type="scientific">Emergencia timonensis</name>
    <dbReference type="NCBI Taxonomy" id="1776384"/>
    <lineage>
        <taxon>Bacteria</taxon>
        <taxon>Bacillati</taxon>
        <taxon>Bacillota</taxon>
        <taxon>Clostridia</taxon>
        <taxon>Peptostreptococcales</taxon>
        <taxon>Anaerovoracaceae</taxon>
        <taxon>Emergencia</taxon>
    </lineage>
</organism>
<dbReference type="EMBL" id="QRMS01000002">
    <property type="protein sequence ID" value="RHJ88541.1"/>
    <property type="molecule type" value="Genomic_DNA"/>
</dbReference>
<dbReference type="Pfam" id="PF07905">
    <property type="entry name" value="PucR"/>
    <property type="match status" value="1"/>
</dbReference>
<evidence type="ECO:0000259" key="1">
    <source>
        <dbReference type="Pfam" id="PF07905"/>
    </source>
</evidence>
<dbReference type="AlphaFoldDB" id="A0A415E4J6"/>
<proteinExistence type="predicted"/>
<dbReference type="InterPro" id="IPR025736">
    <property type="entry name" value="PucR_C-HTH_dom"/>
</dbReference>
<dbReference type="STRING" id="1776384.GCA_900086585_04189"/>
<name>A0A415E4J6_9FIRM</name>
<dbReference type="InterPro" id="IPR042070">
    <property type="entry name" value="PucR_C-HTH_sf"/>
</dbReference>
<accession>A0A415E4J6</accession>
<protein>
    <recommendedName>
        <fullName evidence="5">PucR family transcriptional regulator</fullName>
    </recommendedName>
</protein>
<sequence length="385" mass="44165">MMMAVTVNDILHIDKMTDAVVAAGAQGLNKTVRRIATIEKPFVDHPDYCYEVVRPGDLYVSKLYVFRGQKEKLYEEIEFMRRTMGSGLITHKEVLPFLDEEVLSRANQYHIPIIAIDDDYGFTALNYSIIDLILKDEIAQVHVANLQRILSSNLSEEIIRKHILDIIPDLAENMQAVYLSTEEVISRNIFKIDQSDLLLPLFNGLLYVASSDDKAAIDRKKKGFIAKVKHSFVSYHVGISRCHTNLECVKTAILESIYAEAFGRFSEKSICGYDDLGTFALLLEMKNDPLLELYWRKFYEPILQYDGENKLDLVRVLELFIVSGGDYAAVCQKLFIHETTVRYRMNKIHDLLKYKNANEFYADARTAVYSNWILHDAILQKLKAA</sequence>
<evidence type="ECO:0000259" key="2">
    <source>
        <dbReference type="Pfam" id="PF13556"/>
    </source>
</evidence>
<dbReference type="InterPro" id="IPR012914">
    <property type="entry name" value="PucR_dom"/>
</dbReference>
<dbReference type="Pfam" id="PF13556">
    <property type="entry name" value="HTH_30"/>
    <property type="match status" value="1"/>
</dbReference>
<dbReference type="Proteomes" id="UP000284841">
    <property type="component" value="Unassembled WGS sequence"/>
</dbReference>
<dbReference type="Gene3D" id="1.10.10.2840">
    <property type="entry name" value="PucR C-terminal helix-turn-helix domain"/>
    <property type="match status" value="1"/>
</dbReference>
<evidence type="ECO:0000313" key="3">
    <source>
        <dbReference type="EMBL" id="RHJ88541.1"/>
    </source>
</evidence>
<gene>
    <name evidence="3" type="ORF">DW099_09180</name>
</gene>
<feature type="domain" description="PucR C-terminal helix-turn-helix" evidence="2">
    <location>
        <begin position="313"/>
        <end position="354"/>
    </location>
</feature>
<dbReference type="OrthoDB" id="143422at2"/>
<keyword evidence="4" id="KW-1185">Reference proteome</keyword>
<comment type="caution">
    <text evidence="3">The sequence shown here is derived from an EMBL/GenBank/DDBJ whole genome shotgun (WGS) entry which is preliminary data.</text>
</comment>